<organism evidence="4 5">
    <name type="scientific">Thraustotheca clavata</name>
    <dbReference type="NCBI Taxonomy" id="74557"/>
    <lineage>
        <taxon>Eukaryota</taxon>
        <taxon>Sar</taxon>
        <taxon>Stramenopiles</taxon>
        <taxon>Oomycota</taxon>
        <taxon>Saprolegniomycetes</taxon>
        <taxon>Saprolegniales</taxon>
        <taxon>Achlyaceae</taxon>
        <taxon>Thraustotheca</taxon>
    </lineage>
</organism>
<dbReference type="AlphaFoldDB" id="A0A1V9ZX79"/>
<protein>
    <submittedName>
        <fullName evidence="4">Ubiquitin family protein</fullName>
    </submittedName>
</protein>
<dbReference type="PANTHER" id="PTHR14336:SF8">
    <property type="entry name" value="PROTEIN OPY1"/>
    <property type="match status" value="1"/>
</dbReference>
<dbReference type="Pfam" id="PF00169">
    <property type="entry name" value="PH"/>
    <property type="match status" value="1"/>
</dbReference>
<keyword evidence="5" id="KW-1185">Reference proteome</keyword>
<dbReference type="CDD" id="cd13276">
    <property type="entry name" value="PH_AtPH1"/>
    <property type="match status" value="1"/>
</dbReference>
<evidence type="ECO:0000313" key="5">
    <source>
        <dbReference type="Proteomes" id="UP000243217"/>
    </source>
</evidence>
<evidence type="ECO:0000313" key="4">
    <source>
        <dbReference type="EMBL" id="OQS02579.1"/>
    </source>
</evidence>
<accession>A0A1V9ZX79</accession>
<dbReference type="InterPro" id="IPR001849">
    <property type="entry name" value="PH_domain"/>
</dbReference>
<comment type="caution">
    <text evidence="4">The sequence shown here is derived from an EMBL/GenBank/DDBJ whole genome shotgun (WGS) entry which is preliminary data.</text>
</comment>
<dbReference type="SMART" id="SM00213">
    <property type="entry name" value="UBQ"/>
    <property type="match status" value="1"/>
</dbReference>
<dbReference type="InterPro" id="IPR029071">
    <property type="entry name" value="Ubiquitin-like_domsf"/>
</dbReference>
<gene>
    <name evidence="4" type="ORF">THRCLA_05065</name>
</gene>
<dbReference type="FunFam" id="2.30.29.30:FF:000286">
    <property type="entry name" value="PH-protein kinase domain containing protein"/>
    <property type="match status" value="1"/>
</dbReference>
<dbReference type="SUPFAM" id="SSF54236">
    <property type="entry name" value="Ubiquitin-like"/>
    <property type="match status" value="1"/>
</dbReference>
<sequence length="603" mass="67780">MPWYAVPFEASKSVYDDLGEMYDVNGIPHLVILGPNQGPTRPIINKDAVSTVSGDVSAENFPWPPASVIYLSLDSVSNGYSIYAKPSLVLFCHGLDANALTAHVNELKQLTTEFKAGTMCKGDVCTNSDKPSVIFFTIKDEGGIGEIIHELIGITENYGELTKRSVWLKEWRTRYFVLKGNKLYFCRTKGEAPHGMIDLSECLTVKSAEEKTNKRFCFEVATPESTYYMHAESERQKDEWIGAIGRAIVKFSSSFTGDDGYDQDIEHERVQDSTMLSLRVKTLTEKPLNIDLAANTTIAKLKEVIKEKINAEGKFLRLIHQGKMLSDDNATLLSCHIKTNDFIHCAVSAAPPKCVVQQMAEQEEDDAIAAGNRRGFDCLRDRLSREEVQALRLYFYPQVSAMINQSEPRPGESAEDRIYRIEEEWMASQGPQSEFALNVRPRQNGIILQTQHRIDMPEMSLMTGENEGTQVDMIWGIAMGLILGFFMLFLLWERTIPRKQKVGIVIGVAMNLMLNVVQQKRNIFIKVFASHFPKSRGEDMLSAAGKFVRYYIDREPMVVASFALGAIGLSLPLVVVPIRRSLGYPTDQYDGPIIPESFKPQQQ</sequence>
<keyword evidence="1" id="KW-1133">Transmembrane helix</keyword>
<dbReference type="SUPFAM" id="SSF50729">
    <property type="entry name" value="PH domain-like"/>
    <property type="match status" value="1"/>
</dbReference>
<dbReference type="InterPro" id="IPR000626">
    <property type="entry name" value="Ubiquitin-like_dom"/>
</dbReference>
<dbReference type="InterPro" id="IPR025390">
    <property type="entry name" value="Dsc3_C"/>
</dbReference>
<dbReference type="Gene3D" id="3.10.20.90">
    <property type="entry name" value="Phosphatidylinositol 3-kinase Catalytic Subunit, Chain A, domain 1"/>
    <property type="match status" value="1"/>
</dbReference>
<evidence type="ECO:0000256" key="1">
    <source>
        <dbReference type="SAM" id="Phobius"/>
    </source>
</evidence>
<dbReference type="Proteomes" id="UP000243217">
    <property type="component" value="Unassembled WGS sequence"/>
</dbReference>
<dbReference type="PANTHER" id="PTHR14336">
    <property type="entry name" value="TANDEM PH DOMAIN CONTAINING PROTEIN"/>
    <property type="match status" value="1"/>
</dbReference>
<feature type="domain" description="Ubiquitin-like" evidence="3">
    <location>
        <begin position="276"/>
        <end position="344"/>
    </location>
</feature>
<dbReference type="Pfam" id="PF00240">
    <property type="entry name" value="ubiquitin"/>
    <property type="match status" value="1"/>
</dbReference>
<dbReference type="EMBL" id="JNBS01001110">
    <property type="protein sequence ID" value="OQS02579.1"/>
    <property type="molecule type" value="Genomic_DNA"/>
</dbReference>
<dbReference type="InterPro" id="IPR051707">
    <property type="entry name" value="PI-Interact_SigTrans_Reg"/>
</dbReference>
<reference evidence="4 5" key="1">
    <citation type="journal article" date="2014" name="Genome Biol. Evol.">
        <title>The secreted proteins of Achlya hypogyna and Thraustotheca clavata identify the ancestral oomycete secretome and reveal gene acquisitions by horizontal gene transfer.</title>
        <authorList>
            <person name="Misner I."/>
            <person name="Blouin N."/>
            <person name="Leonard G."/>
            <person name="Richards T.A."/>
            <person name="Lane C.E."/>
        </authorList>
    </citation>
    <scope>NUCLEOTIDE SEQUENCE [LARGE SCALE GENOMIC DNA]</scope>
    <source>
        <strain evidence="4 5">ATCC 34112</strain>
    </source>
</reference>
<keyword evidence="1" id="KW-0812">Transmembrane</keyword>
<keyword evidence="1" id="KW-0472">Membrane</keyword>
<name>A0A1V9ZX79_9STRA</name>
<dbReference type="SMART" id="SM00233">
    <property type="entry name" value="PH"/>
    <property type="match status" value="1"/>
</dbReference>
<feature type="transmembrane region" description="Helical" evidence="1">
    <location>
        <begin position="557"/>
        <end position="578"/>
    </location>
</feature>
<proteinExistence type="predicted"/>
<dbReference type="PROSITE" id="PS50053">
    <property type="entry name" value="UBIQUITIN_2"/>
    <property type="match status" value="1"/>
</dbReference>
<dbReference type="OrthoDB" id="419317at2759"/>
<dbReference type="Gene3D" id="2.30.29.30">
    <property type="entry name" value="Pleckstrin-homology domain (PH domain)/Phosphotyrosine-binding domain (PTB)"/>
    <property type="match status" value="1"/>
</dbReference>
<dbReference type="Gene3D" id="3.40.30.10">
    <property type="entry name" value="Glutaredoxin"/>
    <property type="match status" value="1"/>
</dbReference>
<feature type="transmembrane region" description="Helical" evidence="1">
    <location>
        <begin position="473"/>
        <end position="492"/>
    </location>
</feature>
<feature type="domain" description="PH" evidence="2">
    <location>
        <begin position="154"/>
        <end position="249"/>
    </location>
</feature>
<evidence type="ECO:0000259" key="2">
    <source>
        <dbReference type="PROSITE" id="PS50003"/>
    </source>
</evidence>
<dbReference type="Pfam" id="PF13373">
    <property type="entry name" value="Dsc3_C"/>
    <property type="match status" value="1"/>
</dbReference>
<dbReference type="PROSITE" id="PS50003">
    <property type="entry name" value="PH_DOMAIN"/>
    <property type="match status" value="1"/>
</dbReference>
<evidence type="ECO:0000259" key="3">
    <source>
        <dbReference type="PROSITE" id="PS50053"/>
    </source>
</evidence>
<dbReference type="InterPro" id="IPR011993">
    <property type="entry name" value="PH-like_dom_sf"/>
</dbReference>